<dbReference type="PATRIC" id="fig|999437.3.peg.1759"/>
<dbReference type="EMBL" id="AGDZ01000026">
    <property type="protein sequence ID" value="EMB22884.1"/>
    <property type="molecule type" value="Genomic_DNA"/>
</dbReference>
<name>M2BLM8_TREDN</name>
<accession>M2BLM8</accession>
<feature type="transmembrane region" description="Helical" evidence="1">
    <location>
        <begin position="52"/>
        <end position="71"/>
    </location>
</feature>
<keyword evidence="1" id="KW-0812">Transmembrane</keyword>
<dbReference type="AlphaFoldDB" id="M2BLM8"/>
<organism evidence="2 3">
    <name type="scientific">Treponema denticola SP33</name>
    <dbReference type="NCBI Taxonomy" id="999437"/>
    <lineage>
        <taxon>Bacteria</taxon>
        <taxon>Pseudomonadati</taxon>
        <taxon>Spirochaetota</taxon>
        <taxon>Spirochaetia</taxon>
        <taxon>Spirochaetales</taxon>
        <taxon>Treponemataceae</taxon>
        <taxon>Treponema</taxon>
    </lineage>
</organism>
<reference evidence="2 3" key="1">
    <citation type="submission" date="2012-01" db="EMBL/GenBank/DDBJ databases">
        <title>The Genome Sequence of Treponema denticola SP33.</title>
        <authorList>
            <consortium name="The Broad Institute Genome Sequencing Platform"/>
            <person name="Earl A."/>
            <person name="Ward D."/>
            <person name="Feldgarden M."/>
            <person name="Gevers D."/>
            <person name="Blanton J.M."/>
            <person name="Fenno C.J."/>
            <person name="Baranova O.V."/>
            <person name="Mathney J."/>
            <person name="Dewhirst F.E."/>
            <person name="Izard J."/>
            <person name="Young S.K."/>
            <person name="Zeng Q."/>
            <person name="Gargeya S."/>
            <person name="Fitzgerald M."/>
            <person name="Haas B."/>
            <person name="Abouelleil A."/>
            <person name="Alvarado L."/>
            <person name="Arachchi H.M."/>
            <person name="Berlin A."/>
            <person name="Chapman S.B."/>
            <person name="Gearin G."/>
            <person name="Goldberg J."/>
            <person name="Griggs A."/>
            <person name="Gujja S."/>
            <person name="Hansen M."/>
            <person name="Heiman D."/>
            <person name="Howarth C."/>
            <person name="Larimer J."/>
            <person name="Lui A."/>
            <person name="MacDonald P.J.P."/>
            <person name="McCowen C."/>
            <person name="Montmayeur A."/>
            <person name="Murphy C."/>
            <person name="Neiman D."/>
            <person name="Pearson M."/>
            <person name="Priest M."/>
            <person name="Roberts A."/>
            <person name="Saif S."/>
            <person name="Shea T."/>
            <person name="Sisk P."/>
            <person name="Stolte C."/>
            <person name="Sykes S."/>
            <person name="Wortman J."/>
            <person name="Nusbaum C."/>
            <person name="Birren B."/>
        </authorList>
    </citation>
    <scope>NUCLEOTIDE SEQUENCE [LARGE SCALE GENOMIC DNA]</scope>
    <source>
        <strain evidence="2 3">SP33</strain>
    </source>
</reference>
<evidence type="ECO:0000256" key="1">
    <source>
        <dbReference type="SAM" id="Phobius"/>
    </source>
</evidence>
<dbReference type="RefSeq" id="WP_010696321.1">
    <property type="nucleotide sequence ID" value="NZ_KB442454.1"/>
</dbReference>
<evidence type="ECO:0000313" key="2">
    <source>
        <dbReference type="EMBL" id="EMB22884.1"/>
    </source>
</evidence>
<sequence length="78" mass="8875">MKKKKKAKDQSRRAIIAASIWVFIHSIIKALFPMLGFGEYGLSMKEIVESGAFIIIGWAPVYGSIWLDKVFGRKEDEK</sequence>
<gene>
    <name evidence="2" type="ORF">HMPREF9733_01707</name>
</gene>
<proteinExistence type="predicted"/>
<keyword evidence="1" id="KW-0472">Membrane</keyword>
<comment type="caution">
    <text evidence="2">The sequence shown here is derived from an EMBL/GenBank/DDBJ whole genome shotgun (WGS) entry which is preliminary data.</text>
</comment>
<dbReference type="Proteomes" id="UP000016183">
    <property type="component" value="Unassembled WGS sequence"/>
</dbReference>
<keyword evidence="1" id="KW-1133">Transmembrane helix</keyword>
<dbReference type="HOGENOM" id="CLU_2620988_0_0_12"/>
<feature type="transmembrane region" description="Helical" evidence="1">
    <location>
        <begin position="12"/>
        <end position="32"/>
    </location>
</feature>
<protein>
    <submittedName>
        <fullName evidence="2">Uncharacterized protein</fullName>
    </submittedName>
</protein>
<evidence type="ECO:0000313" key="3">
    <source>
        <dbReference type="Proteomes" id="UP000016183"/>
    </source>
</evidence>